<feature type="binding site" evidence="7">
    <location>
        <position position="111"/>
    </location>
    <ligand>
        <name>substrate</name>
    </ligand>
</feature>
<evidence type="ECO:0000313" key="12">
    <source>
        <dbReference type="Proteomes" id="UP000553706"/>
    </source>
</evidence>
<dbReference type="NCBIfam" id="NF004231">
    <property type="entry name" value="PRK05679.1"/>
    <property type="match status" value="1"/>
</dbReference>
<dbReference type="RefSeq" id="WP_183265477.1">
    <property type="nucleotide sequence ID" value="NZ_JACHFJ010000002.1"/>
</dbReference>
<dbReference type="FunFam" id="2.30.110.10:FF:000020">
    <property type="entry name" value="PNPO isoform 11"/>
    <property type="match status" value="1"/>
</dbReference>
<feature type="binding site" evidence="7 8">
    <location>
        <position position="175"/>
    </location>
    <ligand>
        <name>FMN</name>
        <dbReference type="ChEBI" id="CHEBI:58210"/>
    </ligand>
</feature>
<protein>
    <recommendedName>
        <fullName evidence="7">Pyridoxine/pyridoxamine 5'-phosphate oxidase</fullName>
        <ecNumber evidence="7">1.4.3.5</ecNumber>
    </recommendedName>
    <alternativeName>
        <fullName evidence="7">PNP/PMP oxidase</fullName>
        <shortName evidence="7">PNPOx</shortName>
    </alternativeName>
    <alternativeName>
        <fullName evidence="7">Pyridoxal 5'-phosphate synthase</fullName>
    </alternativeName>
</protein>
<proteinExistence type="inferred from homology"/>
<dbReference type="UniPathway" id="UPA01068">
    <property type="reaction ID" value="UER00304"/>
</dbReference>
<dbReference type="PANTHER" id="PTHR10851:SF0">
    <property type="entry name" value="PYRIDOXINE-5'-PHOSPHATE OXIDASE"/>
    <property type="match status" value="1"/>
</dbReference>
<dbReference type="PANTHER" id="PTHR10851">
    <property type="entry name" value="PYRIDOXINE-5-PHOSPHATE OXIDASE"/>
    <property type="match status" value="1"/>
</dbReference>
<dbReference type="Proteomes" id="UP000553706">
    <property type="component" value="Unassembled WGS sequence"/>
</dbReference>
<dbReference type="EC" id="1.4.3.5" evidence="7"/>
<keyword evidence="6 7" id="KW-0664">Pyridoxine biosynthesis</keyword>
<feature type="domain" description="Pyridoxamine 5'-phosphate oxidase N-terminal" evidence="9">
    <location>
        <begin position="22"/>
        <end position="139"/>
    </location>
</feature>
<dbReference type="GO" id="GO:0008615">
    <property type="term" value="P:pyridoxine biosynthetic process"/>
    <property type="evidence" value="ECO:0007669"/>
    <property type="project" value="UniProtKB-UniRule"/>
</dbReference>
<feature type="binding site" evidence="7 8">
    <location>
        <position position="85"/>
    </location>
    <ligand>
        <name>FMN</name>
        <dbReference type="ChEBI" id="CHEBI:58210"/>
    </ligand>
</feature>
<feature type="binding site" evidence="7 8">
    <location>
        <position position="62"/>
    </location>
    <ligand>
        <name>FMN</name>
        <dbReference type="ChEBI" id="CHEBI:58210"/>
    </ligand>
</feature>
<keyword evidence="4 7" id="KW-0288">FMN</keyword>
<dbReference type="InterPro" id="IPR011576">
    <property type="entry name" value="Pyridox_Oxase_N"/>
</dbReference>
<dbReference type="InterPro" id="IPR019576">
    <property type="entry name" value="Pyridoxamine_oxidase_dimer_C"/>
</dbReference>
<organism evidence="11 12">
    <name type="scientific">Acidocella aromatica</name>
    <dbReference type="NCBI Taxonomy" id="1303579"/>
    <lineage>
        <taxon>Bacteria</taxon>
        <taxon>Pseudomonadati</taxon>
        <taxon>Pseudomonadota</taxon>
        <taxon>Alphaproteobacteria</taxon>
        <taxon>Acetobacterales</taxon>
        <taxon>Acidocellaceae</taxon>
        <taxon>Acidocella</taxon>
    </lineage>
</organism>
<dbReference type="SUPFAM" id="SSF50475">
    <property type="entry name" value="FMN-binding split barrel"/>
    <property type="match status" value="1"/>
</dbReference>
<comment type="pathway">
    <text evidence="7">Cofactor metabolism; pyridoxal 5'-phosphate salvage; pyridoxal 5'-phosphate from pyridoxamine 5'-phosphate: step 1/1.</text>
</comment>
<evidence type="ECO:0000256" key="2">
    <source>
        <dbReference type="ARBA" id="ARBA00011738"/>
    </source>
</evidence>
<evidence type="ECO:0000256" key="4">
    <source>
        <dbReference type="ARBA" id="ARBA00022643"/>
    </source>
</evidence>
<evidence type="ECO:0000259" key="10">
    <source>
        <dbReference type="Pfam" id="PF10590"/>
    </source>
</evidence>
<comment type="caution">
    <text evidence="11">The sequence shown here is derived from an EMBL/GenBank/DDBJ whole genome shotgun (WGS) entry which is preliminary data.</text>
</comment>
<feature type="binding site" evidence="7">
    <location>
        <position position="46"/>
    </location>
    <ligand>
        <name>substrate</name>
    </ligand>
</feature>
<comment type="subunit">
    <text evidence="2 7">Homodimer.</text>
</comment>
<dbReference type="InterPro" id="IPR012349">
    <property type="entry name" value="Split_barrel_FMN-bd"/>
</dbReference>
<dbReference type="InterPro" id="IPR019740">
    <property type="entry name" value="Pyridox_Oxase_CS"/>
</dbReference>
<feature type="binding site" evidence="7 8">
    <location>
        <begin position="41"/>
        <end position="46"/>
    </location>
    <ligand>
        <name>FMN</name>
        <dbReference type="ChEBI" id="CHEBI:58210"/>
    </ligand>
</feature>
<dbReference type="GO" id="GO:0004733">
    <property type="term" value="F:pyridoxamine phosphate oxidase activity"/>
    <property type="evidence" value="ECO:0007669"/>
    <property type="project" value="UniProtKB-UniRule"/>
</dbReference>
<comment type="pathway">
    <text evidence="7">Cofactor metabolism; pyridoxal 5'-phosphate salvage; pyridoxal 5'-phosphate from pyridoxine 5'-phosphate: step 1/1.</text>
</comment>
<name>A0A840V9M5_9PROT</name>
<evidence type="ECO:0000256" key="8">
    <source>
        <dbReference type="PIRSR" id="PIRSR000190-2"/>
    </source>
</evidence>
<dbReference type="NCBIfam" id="TIGR00558">
    <property type="entry name" value="pdxH"/>
    <property type="match status" value="1"/>
</dbReference>
<dbReference type="AlphaFoldDB" id="A0A840V9M5"/>
<feature type="binding site" evidence="7">
    <location>
        <position position="103"/>
    </location>
    <ligand>
        <name>substrate</name>
    </ligand>
</feature>
<dbReference type="HAMAP" id="MF_01629">
    <property type="entry name" value="PdxH"/>
    <property type="match status" value="1"/>
</dbReference>
<reference evidence="11 12" key="1">
    <citation type="submission" date="2020-08" db="EMBL/GenBank/DDBJ databases">
        <title>Genomic Encyclopedia of Type Strains, Phase IV (KMG-IV): sequencing the most valuable type-strain genomes for metagenomic binning, comparative biology and taxonomic classification.</title>
        <authorList>
            <person name="Goeker M."/>
        </authorList>
    </citation>
    <scope>NUCLEOTIDE SEQUENCE [LARGE SCALE GENOMIC DNA]</scope>
    <source>
        <strain evidence="11 12">DSM 27026</strain>
    </source>
</reference>
<sequence length="192" mass="21987">MSEDPFKKFGEWFAAAEGSEPNDPNAMTVATVGADGRPAARILLLKSWDKSGFSFYGNLGSRKAQNMQANNHVALLFHWKSLARQVRIEGSVTQVSDEQADAYFASRPRMSQLGAWASQQSRPLPSREVFESRLEEVETRFQGQPVPRPEFWSGWKLAPDYFEFWQGIDFRLHDRFIFSKTETGWETGRLYP</sequence>
<feature type="binding site" evidence="7">
    <location>
        <position position="107"/>
    </location>
    <ligand>
        <name>substrate</name>
    </ligand>
</feature>
<feature type="binding site" evidence="7 8">
    <location>
        <position position="63"/>
    </location>
    <ligand>
        <name>FMN</name>
        <dbReference type="ChEBI" id="CHEBI:58210"/>
    </ligand>
</feature>
<evidence type="ECO:0000256" key="1">
    <source>
        <dbReference type="ARBA" id="ARBA00007301"/>
    </source>
</evidence>
<comment type="catalytic activity">
    <reaction evidence="7">
        <text>pyridoxine 5'-phosphate + O2 = pyridoxal 5'-phosphate + H2O2</text>
        <dbReference type="Rhea" id="RHEA:15149"/>
        <dbReference type="ChEBI" id="CHEBI:15379"/>
        <dbReference type="ChEBI" id="CHEBI:16240"/>
        <dbReference type="ChEBI" id="CHEBI:58589"/>
        <dbReference type="ChEBI" id="CHEBI:597326"/>
        <dbReference type="EC" id="1.4.3.5"/>
    </reaction>
</comment>
<feature type="binding site" evidence="7 8">
    <location>
        <position position="165"/>
    </location>
    <ligand>
        <name>FMN</name>
        <dbReference type="ChEBI" id="CHEBI:58210"/>
    </ligand>
</feature>
<evidence type="ECO:0000256" key="3">
    <source>
        <dbReference type="ARBA" id="ARBA00022630"/>
    </source>
</evidence>
<comment type="cofactor">
    <cofactor evidence="7 8">
        <name>FMN</name>
        <dbReference type="ChEBI" id="CHEBI:58210"/>
    </cofactor>
    <text evidence="7 8">Binds 1 FMN per subunit.</text>
</comment>
<dbReference type="Pfam" id="PF01243">
    <property type="entry name" value="PNPOx_N"/>
    <property type="match status" value="1"/>
</dbReference>
<keyword evidence="5 7" id="KW-0560">Oxidoreductase</keyword>
<keyword evidence="12" id="KW-1185">Reference proteome</keyword>
<dbReference type="Gene3D" id="2.30.110.10">
    <property type="entry name" value="Electron Transport, Fmn-binding Protein, Chain A"/>
    <property type="match status" value="1"/>
</dbReference>
<gene>
    <name evidence="7" type="primary">pdxH</name>
    <name evidence="11" type="ORF">HNP71_000691</name>
</gene>
<dbReference type="Pfam" id="PF10590">
    <property type="entry name" value="PNP_phzG_C"/>
    <property type="match status" value="1"/>
</dbReference>
<comment type="caution">
    <text evidence="7">Lacks conserved residue(s) required for the propagation of feature annotation.</text>
</comment>
<dbReference type="InterPro" id="IPR000659">
    <property type="entry name" value="Pyridox_Oxase"/>
</dbReference>
<comment type="catalytic activity">
    <reaction evidence="7">
        <text>pyridoxamine 5'-phosphate + O2 + H2O = pyridoxal 5'-phosphate + H2O2 + NH4(+)</text>
        <dbReference type="Rhea" id="RHEA:15817"/>
        <dbReference type="ChEBI" id="CHEBI:15377"/>
        <dbReference type="ChEBI" id="CHEBI:15379"/>
        <dbReference type="ChEBI" id="CHEBI:16240"/>
        <dbReference type="ChEBI" id="CHEBI:28938"/>
        <dbReference type="ChEBI" id="CHEBI:58451"/>
        <dbReference type="ChEBI" id="CHEBI:597326"/>
        <dbReference type="EC" id="1.4.3.5"/>
    </reaction>
</comment>
<dbReference type="PROSITE" id="PS01064">
    <property type="entry name" value="PYRIDOX_OXIDASE"/>
    <property type="match status" value="1"/>
</dbReference>
<keyword evidence="3 7" id="KW-0285">Flavoprotein</keyword>
<feature type="binding site" evidence="7">
    <location>
        <begin position="171"/>
        <end position="173"/>
    </location>
    <ligand>
        <name>substrate</name>
    </ligand>
</feature>
<comment type="function">
    <text evidence="7">Catalyzes the oxidation of either pyridoxine 5'-phosphate (PNP) or pyridoxamine 5'-phosphate (PMP) into pyridoxal 5'-phosphate (PLP).</text>
</comment>
<accession>A0A840V9M5</accession>
<evidence type="ECO:0000256" key="5">
    <source>
        <dbReference type="ARBA" id="ARBA00023002"/>
    </source>
</evidence>
<comment type="similarity">
    <text evidence="1 7">Belongs to the pyridoxamine 5'-phosphate oxidase family.</text>
</comment>
<evidence type="ECO:0000259" key="9">
    <source>
        <dbReference type="Pfam" id="PF01243"/>
    </source>
</evidence>
<feature type="binding site" evidence="7 8">
    <location>
        <begin position="120"/>
        <end position="121"/>
    </location>
    <ligand>
        <name>FMN</name>
        <dbReference type="ChEBI" id="CHEBI:58210"/>
    </ligand>
</feature>
<feature type="domain" description="Pyridoxine 5'-phosphate oxidase dimerisation C-terminal" evidence="10">
    <location>
        <begin position="152"/>
        <end position="192"/>
    </location>
</feature>
<evidence type="ECO:0000313" key="11">
    <source>
        <dbReference type="EMBL" id="MBB5372453.1"/>
    </source>
</evidence>
<evidence type="ECO:0000256" key="7">
    <source>
        <dbReference type="HAMAP-Rule" id="MF_01629"/>
    </source>
</evidence>
<evidence type="ECO:0000256" key="6">
    <source>
        <dbReference type="ARBA" id="ARBA00023096"/>
    </source>
</evidence>
<dbReference type="GO" id="GO:0010181">
    <property type="term" value="F:FMN binding"/>
    <property type="evidence" value="ECO:0007669"/>
    <property type="project" value="UniProtKB-UniRule"/>
</dbReference>
<dbReference type="PIRSF" id="PIRSF000190">
    <property type="entry name" value="Pyd_amn-ph_oxd"/>
    <property type="match status" value="1"/>
</dbReference>
<dbReference type="EMBL" id="JACHFJ010000002">
    <property type="protein sequence ID" value="MBB5372453.1"/>
    <property type="molecule type" value="Genomic_DNA"/>
</dbReference>